<keyword evidence="5" id="KW-0249">Electron transport</keyword>
<evidence type="ECO:0000256" key="3">
    <source>
        <dbReference type="ARBA" id="ARBA00022729"/>
    </source>
</evidence>
<sequence>MAEEEENWRRFLFGEWMLGFFQSGTPSSRPFKEMWDRFSAKTTGVKVGIVDISENPELSARFLVTKYPAIFHCKNGVCREYQGSLSTNAILDFVQNKKWQKIDSAPDWLGPSSLAIEFLVPFYTFNVFLKNVLKYLTEEAGLPLWGSYTTLAILVLLIGVLVAMILDKIFEVCLSHLSPEDSHQIED</sequence>
<feature type="transmembrane region" description="Helical" evidence="9">
    <location>
        <begin position="145"/>
        <end position="166"/>
    </location>
</feature>
<keyword evidence="4" id="KW-0256">Endoplasmic reticulum</keyword>
<evidence type="ECO:0000256" key="9">
    <source>
        <dbReference type="SAM" id="Phobius"/>
    </source>
</evidence>
<comment type="subcellular location">
    <subcellularLocation>
        <location evidence="1">Endoplasmic reticulum membrane</location>
        <topology evidence="1">Single-pass membrane protein</topology>
    </subcellularLocation>
</comment>
<dbReference type="GeneTree" id="ENSGT00940000167887"/>
<accession>A0A8C4XFD2</accession>
<keyword evidence="11" id="KW-1185">Reference proteome</keyword>
<organism evidence="10 11">
    <name type="scientific">Erpetoichthys calabaricus</name>
    <name type="common">Rope fish</name>
    <name type="synonym">Calamoichthys calabaricus</name>
    <dbReference type="NCBI Taxonomy" id="27687"/>
    <lineage>
        <taxon>Eukaryota</taxon>
        <taxon>Metazoa</taxon>
        <taxon>Chordata</taxon>
        <taxon>Craniata</taxon>
        <taxon>Vertebrata</taxon>
        <taxon>Euteleostomi</taxon>
        <taxon>Actinopterygii</taxon>
        <taxon>Polypteriformes</taxon>
        <taxon>Polypteridae</taxon>
        <taxon>Erpetoichthys</taxon>
    </lineage>
</organism>
<evidence type="ECO:0000256" key="6">
    <source>
        <dbReference type="ARBA" id="ARBA00022989"/>
    </source>
</evidence>
<evidence type="ECO:0000256" key="7">
    <source>
        <dbReference type="ARBA" id="ARBA00023157"/>
    </source>
</evidence>
<evidence type="ECO:0000313" key="11">
    <source>
        <dbReference type="Proteomes" id="UP000694620"/>
    </source>
</evidence>
<keyword evidence="7" id="KW-1015">Disulfide bond</keyword>
<evidence type="ECO:0000256" key="5">
    <source>
        <dbReference type="ARBA" id="ARBA00022982"/>
    </source>
</evidence>
<reference evidence="10" key="1">
    <citation type="submission" date="2021-06" db="EMBL/GenBank/DDBJ databases">
        <authorList>
            <consortium name="Wellcome Sanger Institute Data Sharing"/>
        </authorList>
    </citation>
    <scope>NUCLEOTIDE SEQUENCE [LARGE SCALE GENOMIC DNA]</scope>
</reference>
<dbReference type="PANTHER" id="PTHR46107">
    <property type="entry name" value="DUMPY: SHORTER THAN WILD-TYPE"/>
    <property type="match status" value="1"/>
</dbReference>
<gene>
    <name evidence="10" type="primary">LOC114663632</name>
</gene>
<name>A0A8C4XFD2_ERPCA</name>
<dbReference type="Ensembl" id="ENSECRT00000028489.1">
    <property type="protein sequence ID" value="ENSECRP00000027905.1"/>
    <property type="gene ID" value="ENSECRG00000018895.1"/>
</dbReference>
<reference evidence="10" key="3">
    <citation type="submission" date="2025-09" db="UniProtKB">
        <authorList>
            <consortium name="Ensembl"/>
        </authorList>
    </citation>
    <scope>IDENTIFICATION</scope>
</reference>
<keyword evidence="6 9" id="KW-1133">Transmembrane helix</keyword>
<evidence type="ECO:0000313" key="10">
    <source>
        <dbReference type="Ensembl" id="ENSECRP00000027905.1"/>
    </source>
</evidence>
<keyword evidence="8" id="KW-0676">Redox-active center</keyword>
<protein>
    <submittedName>
        <fullName evidence="10">Thioredoxin-related transmembrane protein 1-like</fullName>
    </submittedName>
</protein>
<evidence type="ECO:0000256" key="8">
    <source>
        <dbReference type="ARBA" id="ARBA00023284"/>
    </source>
</evidence>
<reference evidence="10" key="2">
    <citation type="submission" date="2025-08" db="UniProtKB">
        <authorList>
            <consortium name="Ensembl"/>
        </authorList>
    </citation>
    <scope>IDENTIFICATION</scope>
</reference>
<evidence type="ECO:0000256" key="1">
    <source>
        <dbReference type="ARBA" id="ARBA00004389"/>
    </source>
</evidence>
<dbReference type="SUPFAM" id="SSF52833">
    <property type="entry name" value="Thioredoxin-like"/>
    <property type="match status" value="1"/>
</dbReference>
<dbReference type="GO" id="GO:0015036">
    <property type="term" value="F:disulfide oxidoreductase activity"/>
    <property type="evidence" value="ECO:0007669"/>
    <property type="project" value="TreeGrafter"/>
</dbReference>
<dbReference type="AlphaFoldDB" id="A0A8C4XFD2"/>
<dbReference type="Gene3D" id="3.40.30.10">
    <property type="entry name" value="Glutaredoxin"/>
    <property type="match status" value="1"/>
</dbReference>
<dbReference type="GO" id="GO:0005789">
    <property type="term" value="C:endoplasmic reticulum membrane"/>
    <property type="evidence" value="ECO:0007669"/>
    <property type="project" value="UniProtKB-SubCell"/>
</dbReference>
<keyword evidence="2" id="KW-0813">Transport</keyword>
<dbReference type="InterPro" id="IPR036249">
    <property type="entry name" value="Thioredoxin-like_sf"/>
</dbReference>
<dbReference type="PANTHER" id="PTHR46107:SF3">
    <property type="entry name" value="THIOREDOXIN DOMAIN-CONTAINING PROTEIN"/>
    <property type="match status" value="1"/>
</dbReference>
<proteinExistence type="predicted"/>
<keyword evidence="9" id="KW-0812">Transmembrane</keyword>
<dbReference type="Proteomes" id="UP000694620">
    <property type="component" value="Chromosome 13"/>
</dbReference>
<keyword evidence="9" id="KW-0472">Membrane</keyword>
<feature type="transmembrane region" description="Helical" evidence="9">
    <location>
        <begin position="108"/>
        <end position="125"/>
    </location>
</feature>
<evidence type="ECO:0000256" key="4">
    <source>
        <dbReference type="ARBA" id="ARBA00022824"/>
    </source>
</evidence>
<evidence type="ECO:0000256" key="2">
    <source>
        <dbReference type="ARBA" id="ARBA00022448"/>
    </source>
</evidence>
<dbReference type="InterPro" id="IPR052454">
    <property type="entry name" value="TMX_domain-containing"/>
</dbReference>
<keyword evidence="3" id="KW-0732">Signal</keyword>